<name>A0A6C0EFQ4_9ZZZZ</name>
<dbReference type="EMBL" id="MN738851">
    <property type="protein sequence ID" value="QHT28037.1"/>
    <property type="molecule type" value="Genomic_DNA"/>
</dbReference>
<organism evidence="1">
    <name type="scientific">viral metagenome</name>
    <dbReference type="NCBI Taxonomy" id="1070528"/>
    <lineage>
        <taxon>unclassified sequences</taxon>
        <taxon>metagenomes</taxon>
        <taxon>organismal metagenomes</taxon>
    </lineage>
</organism>
<proteinExistence type="predicted"/>
<sequence>MNFTFYNENRPQVKTIKTYQPSSLVNNHKKSLASFCNKKGKICKPWHNQSDRAYPSNEQPHILNQELKYIGCDIKHNHYDRYLRRLKAGVLTKK</sequence>
<accession>A0A6C0EFQ4</accession>
<evidence type="ECO:0000313" key="1">
    <source>
        <dbReference type="EMBL" id="QHT28037.1"/>
    </source>
</evidence>
<dbReference type="AlphaFoldDB" id="A0A6C0EFQ4"/>
<reference evidence="1" key="1">
    <citation type="journal article" date="2020" name="Nature">
        <title>Giant virus diversity and host interactions through global metagenomics.</title>
        <authorList>
            <person name="Schulz F."/>
            <person name="Roux S."/>
            <person name="Paez-Espino D."/>
            <person name="Jungbluth S."/>
            <person name="Walsh D.A."/>
            <person name="Denef V.J."/>
            <person name="McMahon K.D."/>
            <person name="Konstantinidis K.T."/>
            <person name="Eloe-Fadrosh E.A."/>
            <person name="Kyrpides N.C."/>
            <person name="Woyke T."/>
        </authorList>
    </citation>
    <scope>NUCLEOTIDE SEQUENCE</scope>
    <source>
        <strain evidence="1">GVMAG-M-3300001348-25</strain>
    </source>
</reference>
<protein>
    <submittedName>
        <fullName evidence="1">Uncharacterized protein</fullName>
    </submittedName>
</protein>